<proteinExistence type="predicted"/>
<accession>A0A4R6FS74</accession>
<keyword evidence="2" id="KW-0732">Signal</keyword>
<evidence type="ECO:0000256" key="2">
    <source>
        <dbReference type="SAM" id="SignalP"/>
    </source>
</evidence>
<evidence type="ECO:0000256" key="1">
    <source>
        <dbReference type="SAM" id="MobiDB-lite"/>
    </source>
</evidence>
<dbReference type="OrthoDB" id="7472092at2"/>
<sequence length="126" mass="13377">MIKRILPLAAALIALPLAACNKDKPEEVTSTSPDPMASKLANAPAVELPPSIKASKSLRCSDNSLLYVDFFSGDKQVNVRTKEDGTATTLKSETAGGPWTSGEDKLSGDENKVTYTHDGKSLTCHT</sequence>
<comment type="caution">
    <text evidence="3">The sequence shown here is derived from an EMBL/GenBank/DDBJ whole genome shotgun (WGS) entry which is preliminary data.</text>
</comment>
<evidence type="ECO:0008006" key="5">
    <source>
        <dbReference type="Google" id="ProtNLM"/>
    </source>
</evidence>
<evidence type="ECO:0000313" key="4">
    <source>
        <dbReference type="Proteomes" id="UP000295493"/>
    </source>
</evidence>
<name>A0A4R6FS74_9SPHN</name>
<reference evidence="3 4" key="1">
    <citation type="submission" date="2019-03" db="EMBL/GenBank/DDBJ databases">
        <title>Genomic Encyclopedia of Type Strains, Phase IV (KMG-IV): sequencing the most valuable type-strain genomes for metagenomic binning, comparative biology and taxonomic classification.</title>
        <authorList>
            <person name="Goeker M."/>
        </authorList>
    </citation>
    <scope>NUCLEOTIDE SEQUENCE [LARGE SCALE GENOMIC DNA]</scope>
    <source>
        <strain evidence="3 4">DSM 25059</strain>
    </source>
</reference>
<dbReference type="AlphaFoldDB" id="A0A4R6FS74"/>
<dbReference type="EMBL" id="SNWD01000003">
    <property type="protein sequence ID" value="TDN84629.1"/>
    <property type="molecule type" value="Genomic_DNA"/>
</dbReference>
<organism evidence="3 4">
    <name type="scientific">Stakelama pacifica</name>
    <dbReference type="NCBI Taxonomy" id="517720"/>
    <lineage>
        <taxon>Bacteria</taxon>
        <taxon>Pseudomonadati</taxon>
        <taxon>Pseudomonadota</taxon>
        <taxon>Alphaproteobacteria</taxon>
        <taxon>Sphingomonadales</taxon>
        <taxon>Sphingomonadaceae</taxon>
        <taxon>Stakelama</taxon>
    </lineage>
</organism>
<feature type="signal peptide" evidence="2">
    <location>
        <begin position="1"/>
        <end position="19"/>
    </location>
</feature>
<protein>
    <recommendedName>
        <fullName evidence="5">Membrane-bound lysozyme inhibitor of c-type lysozyme MliC</fullName>
    </recommendedName>
</protein>
<evidence type="ECO:0000313" key="3">
    <source>
        <dbReference type="EMBL" id="TDN84629.1"/>
    </source>
</evidence>
<feature type="compositionally biased region" description="Basic and acidic residues" evidence="1">
    <location>
        <begin position="102"/>
        <end position="120"/>
    </location>
</feature>
<gene>
    <name evidence="3" type="ORF">EV664_103275</name>
</gene>
<dbReference type="RefSeq" id="WP_133495007.1">
    <property type="nucleotide sequence ID" value="NZ_BMLU01000003.1"/>
</dbReference>
<dbReference type="Proteomes" id="UP000295493">
    <property type="component" value="Unassembled WGS sequence"/>
</dbReference>
<keyword evidence="4" id="KW-1185">Reference proteome</keyword>
<feature type="chain" id="PRO_5020273921" description="Membrane-bound lysozyme inhibitor of c-type lysozyme MliC" evidence="2">
    <location>
        <begin position="20"/>
        <end position="126"/>
    </location>
</feature>
<feature type="region of interest" description="Disordered" evidence="1">
    <location>
        <begin position="82"/>
        <end position="126"/>
    </location>
</feature>